<evidence type="ECO:0000313" key="4">
    <source>
        <dbReference type="Proteomes" id="UP000240542"/>
    </source>
</evidence>
<protein>
    <submittedName>
        <fullName evidence="3">Uncharacterized protein</fullName>
    </submittedName>
</protein>
<evidence type="ECO:0000313" key="3">
    <source>
        <dbReference type="EMBL" id="PSL00748.1"/>
    </source>
</evidence>
<sequence>MNQHEPRTAPPSTPSAADPLVPAAVPAARRAGRRRRGIGRRILRGTALVLAAVLLIGGTIALRMRSDIADTRRHMQGEDITDAGADGSARYKGLTWRLVRAPAEPDEPIAGQGAPKGWAQREALIEITGDTDRIDRIVRESSYGDKGKMTTVDFADTDDRRWGAVPGFEAYRRVDVERQPVVLRVWGDIPEQVADDIDVVLTVSPKAPILEPGESPPWTHSLRMRG</sequence>
<feature type="compositionally biased region" description="Low complexity" evidence="1">
    <location>
        <begin position="14"/>
        <end position="29"/>
    </location>
</feature>
<keyword evidence="2" id="KW-0812">Transmembrane</keyword>
<dbReference type="Proteomes" id="UP000240542">
    <property type="component" value="Unassembled WGS sequence"/>
</dbReference>
<feature type="transmembrane region" description="Helical" evidence="2">
    <location>
        <begin position="42"/>
        <end position="62"/>
    </location>
</feature>
<proteinExistence type="predicted"/>
<comment type="caution">
    <text evidence="3">The sequence shown here is derived from an EMBL/GenBank/DDBJ whole genome shotgun (WGS) entry which is preliminary data.</text>
</comment>
<dbReference type="AlphaFoldDB" id="A0A2P8DU52"/>
<reference evidence="3 4" key="1">
    <citation type="submission" date="2018-03" db="EMBL/GenBank/DDBJ databases">
        <title>Genomic Encyclopedia of Archaeal and Bacterial Type Strains, Phase II (KMG-II): from individual species to whole genera.</title>
        <authorList>
            <person name="Goeker M."/>
        </authorList>
    </citation>
    <scope>NUCLEOTIDE SEQUENCE [LARGE SCALE GENOMIC DNA]</scope>
    <source>
        <strain evidence="3 4">DSM 45312</strain>
    </source>
</reference>
<feature type="region of interest" description="Disordered" evidence="1">
    <location>
        <begin position="1"/>
        <end position="32"/>
    </location>
</feature>
<gene>
    <name evidence="3" type="ORF">CLV63_101224</name>
</gene>
<dbReference type="EMBL" id="PYGA01000001">
    <property type="protein sequence ID" value="PSL00748.1"/>
    <property type="molecule type" value="Genomic_DNA"/>
</dbReference>
<keyword evidence="2" id="KW-1133">Transmembrane helix</keyword>
<accession>A0A2P8DU52</accession>
<dbReference type="RefSeq" id="WP_106580939.1">
    <property type="nucleotide sequence ID" value="NZ_PYGA01000001.1"/>
</dbReference>
<keyword evidence="4" id="KW-1185">Reference proteome</keyword>
<organism evidence="3 4">
    <name type="scientific">Murinocardiopsis flavida</name>
    <dbReference type="NCBI Taxonomy" id="645275"/>
    <lineage>
        <taxon>Bacteria</taxon>
        <taxon>Bacillati</taxon>
        <taxon>Actinomycetota</taxon>
        <taxon>Actinomycetes</taxon>
        <taxon>Streptosporangiales</taxon>
        <taxon>Nocardiopsidaceae</taxon>
        <taxon>Murinocardiopsis</taxon>
    </lineage>
</organism>
<keyword evidence="2" id="KW-0472">Membrane</keyword>
<evidence type="ECO:0000256" key="2">
    <source>
        <dbReference type="SAM" id="Phobius"/>
    </source>
</evidence>
<evidence type="ECO:0000256" key="1">
    <source>
        <dbReference type="SAM" id="MobiDB-lite"/>
    </source>
</evidence>
<name>A0A2P8DU52_9ACTN</name>